<name>A0AAD5VJ29_9AGAR</name>
<sequence length="206" mass="23549">MSNLNERNINVTGLTLEDFSLPVRQFAFYAVPPSGNMNQMARRDALNRFGPRADKLLHWRLISIHTAPGSGWLPVERSVVYEVLKDNVNISYEPLTVTLSPRDYGMSYSAKFSVVFNIQPGWAEIKVRDVIDFLQDYRHVISDDQGFGCYTWARAVVLAFAERGWIAANVPGEIEQAYANAQSNQSYWVPQEGTVRILRPRRRFGY</sequence>
<accession>A0AAD5VJ29</accession>
<protein>
    <recommendedName>
        <fullName evidence="1">DUF7770 domain-containing protein</fullName>
    </recommendedName>
</protein>
<evidence type="ECO:0000313" key="2">
    <source>
        <dbReference type="EMBL" id="KAJ3556325.1"/>
    </source>
</evidence>
<dbReference type="AlphaFoldDB" id="A0AAD5VJ29"/>
<keyword evidence="3" id="KW-1185">Reference proteome</keyword>
<dbReference type="Pfam" id="PF24968">
    <property type="entry name" value="DUF7770"/>
    <property type="match status" value="1"/>
</dbReference>
<dbReference type="Proteomes" id="UP001213000">
    <property type="component" value="Unassembled WGS sequence"/>
</dbReference>
<evidence type="ECO:0000313" key="3">
    <source>
        <dbReference type="Proteomes" id="UP001213000"/>
    </source>
</evidence>
<organism evidence="2 3">
    <name type="scientific">Leucocoprinus birnbaumii</name>
    <dbReference type="NCBI Taxonomy" id="56174"/>
    <lineage>
        <taxon>Eukaryota</taxon>
        <taxon>Fungi</taxon>
        <taxon>Dikarya</taxon>
        <taxon>Basidiomycota</taxon>
        <taxon>Agaricomycotina</taxon>
        <taxon>Agaricomycetes</taxon>
        <taxon>Agaricomycetidae</taxon>
        <taxon>Agaricales</taxon>
        <taxon>Agaricineae</taxon>
        <taxon>Agaricaceae</taxon>
        <taxon>Leucocoprinus</taxon>
    </lineage>
</organism>
<gene>
    <name evidence="2" type="ORF">NP233_g12006</name>
</gene>
<reference evidence="2" key="1">
    <citation type="submission" date="2022-07" db="EMBL/GenBank/DDBJ databases">
        <title>Genome Sequence of Leucocoprinus birnbaumii.</title>
        <authorList>
            <person name="Buettner E."/>
        </authorList>
    </citation>
    <scope>NUCLEOTIDE SEQUENCE</scope>
    <source>
        <strain evidence="2">VT141</strain>
    </source>
</reference>
<comment type="caution">
    <text evidence="2">The sequence shown here is derived from an EMBL/GenBank/DDBJ whole genome shotgun (WGS) entry which is preliminary data.</text>
</comment>
<proteinExistence type="predicted"/>
<evidence type="ECO:0000259" key="1">
    <source>
        <dbReference type="Pfam" id="PF24968"/>
    </source>
</evidence>
<dbReference type="InterPro" id="IPR056672">
    <property type="entry name" value="DUF7770"/>
</dbReference>
<dbReference type="EMBL" id="JANIEX010001590">
    <property type="protein sequence ID" value="KAJ3556325.1"/>
    <property type="molecule type" value="Genomic_DNA"/>
</dbReference>
<feature type="domain" description="DUF7770" evidence="1">
    <location>
        <begin position="78"/>
        <end position="182"/>
    </location>
</feature>